<evidence type="ECO:0000313" key="7">
    <source>
        <dbReference type="EMBL" id="GBP67798.1"/>
    </source>
</evidence>
<dbReference type="STRING" id="151549.A0A4C1XW37"/>
<evidence type="ECO:0000259" key="6">
    <source>
        <dbReference type="Pfam" id="PF08447"/>
    </source>
</evidence>
<keyword evidence="2" id="KW-0805">Transcription regulation</keyword>
<protein>
    <submittedName>
        <fullName evidence="7">Hypoxia-inducible factor 1-alpha</fullName>
    </submittedName>
</protein>
<sequence>MRFLLSTCEVYVKDRCRYNEQCGLKIVVTGVEKVFSKGQCETGQYRFLAKSGGFAWVQTQATVITDKQQKPTSVVCVNYVSKVTFAVNIHFHYIPSTSHGQNATRTHKLLCAPVIVSEIKPSTEYLLRFSNWRCRGLQHTLSRHRGG</sequence>
<dbReference type="SMART" id="SM00086">
    <property type="entry name" value="PAC"/>
    <property type="match status" value="1"/>
</dbReference>
<evidence type="ECO:0000313" key="8">
    <source>
        <dbReference type="Proteomes" id="UP000299102"/>
    </source>
</evidence>
<dbReference type="InterPro" id="IPR013655">
    <property type="entry name" value="PAS_fold_3"/>
</dbReference>
<dbReference type="GO" id="GO:0000977">
    <property type="term" value="F:RNA polymerase II transcription regulatory region sequence-specific DNA binding"/>
    <property type="evidence" value="ECO:0007669"/>
    <property type="project" value="TreeGrafter"/>
</dbReference>
<dbReference type="InterPro" id="IPR001610">
    <property type="entry name" value="PAC"/>
</dbReference>
<dbReference type="PANTHER" id="PTHR23043">
    <property type="entry name" value="HYPOXIA-INDUCIBLE FACTOR 1 ALPHA"/>
    <property type="match status" value="1"/>
</dbReference>
<dbReference type="AlphaFoldDB" id="A0A4C1XW37"/>
<evidence type="ECO:0000256" key="2">
    <source>
        <dbReference type="ARBA" id="ARBA00023015"/>
    </source>
</evidence>
<name>A0A4C1XW37_EUMVA</name>
<comment type="subcellular location">
    <subcellularLocation>
        <location evidence="1">Nucleus</location>
    </subcellularLocation>
</comment>
<evidence type="ECO:0000256" key="4">
    <source>
        <dbReference type="ARBA" id="ARBA00023163"/>
    </source>
</evidence>
<dbReference type="GO" id="GO:0010557">
    <property type="term" value="P:positive regulation of macromolecule biosynthetic process"/>
    <property type="evidence" value="ECO:0007669"/>
    <property type="project" value="UniProtKB-ARBA"/>
</dbReference>
<dbReference type="InterPro" id="IPR000014">
    <property type="entry name" value="PAS"/>
</dbReference>
<proteinExistence type="predicted"/>
<keyword evidence="3" id="KW-0238">DNA-binding</keyword>
<dbReference type="InterPro" id="IPR035965">
    <property type="entry name" value="PAS-like_dom_sf"/>
</dbReference>
<dbReference type="GO" id="GO:0000981">
    <property type="term" value="F:DNA-binding transcription factor activity, RNA polymerase II-specific"/>
    <property type="evidence" value="ECO:0007669"/>
    <property type="project" value="TreeGrafter"/>
</dbReference>
<keyword evidence="5" id="KW-0539">Nucleus</keyword>
<reference evidence="7 8" key="1">
    <citation type="journal article" date="2019" name="Commun. Biol.">
        <title>The bagworm genome reveals a unique fibroin gene that provides high tensile strength.</title>
        <authorList>
            <person name="Kono N."/>
            <person name="Nakamura H."/>
            <person name="Ohtoshi R."/>
            <person name="Tomita M."/>
            <person name="Numata K."/>
            <person name="Arakawa K."/>
        </authorList>
    </citation>
    <scope>NUCLEOTIDE SEQUENCE [LARGE SCALE GENOMIC DNA]</scope>
</reference>
<dbReference type="GO" id="GO:0005634">
    <property type="term" value="C:nucleus"/>
    <property type="evidence" value="ECO:0007669"/>
    <property type="project" value="UniProtKB-SubCell"/>
</dbReference>
<dbReference type="EMBL" id="BGZK01000992">
    <property type="protein sequence ID" value="GBP67798.1"/>
    <property type="molecule type" value="Genomic_DNA"/>
</dbReference>
<dbReference type="PANTHER" id="PTHR23043:SF17">
    <property type="entry name" value="PROTEIN SIMILAR"/>
    <property type="match status" value="1"/>
</dbReference>
<keyword evidence="4" id="KW-0804">Transcription</keyword>
<keyword evidence="8" id="KW-1185">Reference proteome</keyword>
<dbReference type="SUPFAM" id="SSF55785">
    <property type="entry name" value="PYP-like sensor domain (PAS domain)"/>
    <property type="match status" value="1"/>
</dbReference>
<dbReference type="Gene3D" id="3.30.450.20">
    <property type="entry name" value="PAS domain"/>
    <property type="match status" value="1"/>
</dbReference>
<organism evidence="7 8">
    <name type="scientific">Eumeta variegata</name>
    <name type="common">Bagworm moth</name>
    <name type="synonym">Eumeta japonica</name>
    <dbReference type="NCBI Taxonomy" id="151549"/>
    <lineage>
        <taxon>Eukaryota</taxon>
        <taxon>Metazoa</taxon>
        <taxon>Ecdysozoa</taxon>
        <taxon>Arthropoda</taxon>
        <taxon>Hexapoda</taxon>
        <taxon>Insecta</taxon>
        <taxon>Pterygota</taxon>
        <taxon>Neoptera</taxon>
        <taxon>Endopterygota</taxon>
        <taxon>Lepidoptera</taxon>
        <taxon>Glossata</taxon>
        <taxon>Ditrysia</taxon>
        <taxon>Tineoidea</taxon>
        <taxon>Psychidae</taxon>
        <taxon>Oiketicinae</taxon>
        <taxon>Eumeta</taxon>
    </lineage>
</organism>
<feature type="domain" description="PAS fold-3" evidence="6">
    <location>
        <begin position="29"/>
        <end position="78"/>
    </location>
</feature>
<comment type="caution">
    <text evidence="7">The sequence shown here is derived from an EMBL/GenBank/DDBJ whole genome shotgun (WGS) entry which is preliminary data.</text>
</comment>
<evidence type="ECO:0000256" key="5">
    <source>
        <dbReference type="ARBA" id="ARBA00023242"/>
    </source>
</evidence>
<dbReference type="Proteomes" id="UP000299102">
    <property type="component" value="Unassembled WGS sequence"/>
</dbReference>
<dbReference type="CDD" id="cd00130">
    <property type="entry name" value="PAS"/>
    <property type="match status" value="1"/>
</dbReference>
<evidence type="ECO:0000256" key="3">
    <source>
        <dbReference type="ARBA" id="ARBA00023125"/>
    </source>
</evidence>
<dbReference type="OrthoDB" id="6021714at2759"/>
<dbReference type="GO" id="GO:0071456">
    <property type="term" value="P:cellular response to hypoxia"/>
    <property type="evidence" value="ECO:0007669"/>
    <property type="project" value="TreeGrafter"/>
</dbReference>
<gene>
    <name evidence="7" type="primary">hif1a</name>
    <name evidence="7" type="ORF">EVAR_53794_1</name>
</gene>
<accession>A0A4C1XW37</accession>
<dbReference type="Pfam" id="PF08447">
    <property type="entry name" value="PAS_3"/>
    <property type="match status" value="1"/>
</dbReference>
<evidence type="ECO:0000256" key="1">
    <source>
        <dbReference type="ARBA" id="ARBA00004123"/>
    </source>
</evidence>